<feature type="region of interest" description="Disordered" evidence="5">
    <location>
        <begin position="540"/>
        <end position="582"/>
    </location>
</feature>
<feature type="region of interest" description="Disordered" evidence="5">
    <location>
        <begin position="333"/>
        <end position="499"/>
    </location>
</feature>
<proteinExistence type="predicted"/>
<feature type="chain" id="PRO_5019029229" description="Mid2 domain-containing protein" evidence="7">
    <location>
        <begin position="22"/>
        <end position="617"/>
    </location>
</feature>
<accession>A0A423X5Z6</accession>
<evidence type="ECO:0000256" key="5">
    <source>
        <dbReference type="SAM" id="MobiDB-lite"/>
    </source>
</evidence>
<dbReference type="InterPro" id="IPR051694">
    <property type="entry name" value="Immunoregulatory_rcpt-like"/>
</dbReference>
<comment type="subcellular location">
    <subcellularLocation>
        <location evidence="1">Membrane</location>
        <topology evidence="1">Single-pass membrane protein</topology>
    </subcellularLocation>
</comment>
<keyword evidence="3 6" id="KW-1133">Transmembrane helix</keyword>
<feature type="compositionally biased region" description="Low complexity" evidence="5">
    <location>
        <begin position="415"/>
        <end position="431"/>
    </location>
</feature>
<evidence type="ECO:0000256" key="2">
    <source>
        <dbReference type="ARBA" id="ARBA00022692"/>
    </source>
</evidence>
<feature type="compositionally biased region" description="Low complexity" evidence="5">
    <location>
        <begin position="561"/>
        <end position="575"/>
    </location>
</feature>
<comment type="caution">
    <text evidence="8">The sequence shown here is derived from an EMBL/GenBank/DDBJ whole genome shotgun (WGS) entry which is preliminary data.</text>
</comment>
<evidence type="ECO:0000256" key="1">
    <source>
        <dbReference type="ARBA" id="ARBA00004167"/>
    </source>
</evidence>
<dbReference type="OrthoDB" id="5244001at2759"/>
<reference evidence="8 9" key="1">
    <citation type="submission" date="2015-09" db="EMBL/GenBank/DDBJ databases">
        <title>Host preference determinants of Valsa canker pathogens revealed by comparative genomics.</title>
        <authorList>
            <person name="Yin Z."/>
            <person name="Huang L."/>
        </authorList>
    </citation>
    <scope>NUCLEOTIDE SEQUENCE [LARGE SCALE GENOMIC DNA]</scope>
    <source>
        <strain evidence="8 9">03-1</strain>
    </source>
</reference>
<dbReference type="Proteomes" id="UP000283895">
    <property type="component" value="Unassembled WGS sequence"/>
</dbReference>
<dbReference type="GO" id="GO:0071944">
    <property type="term" value="C:cell periphery"/>
    <property type="evidence" value="ECO:0007669"/>
    <property type="project" value="UniProtKB-ARBA"/>
</dbReference>
<protein>
    <recommendedName>
        <fullName evidence="10">Mid2 domain-containing protein</fullName>
    </recommendedName>
</protein>
<organism evidence="8 9">
    <name type="scientific">Cytospora schulzeri</name>
    <dbReference type="NCBI Taxonomy" id="448051"/>
    <lineage>
        <taxon>Eukaryota</taxon>
        <taxon>Fungi</taxon>
        <taxon>Dikarya</taxon>
        <taxon>Ascomycota</taxon>
        <taxon>Pezizomycotina</taxon>
        <taxon>Sordariomycetes</taxon>
        <taxon>Sordariomycetidae</taxon>
        <taxon>Diaporthales</taxon>
        <taxon>Cytosporaceae</taxon>
        <taxon>Cytospora</taxon>
    </lineage>
</organism>
<dbReference type="PANTHER" id="PTHR15549">
    <property type="entry name" value="PAIRED IMMUNOGLOBULIN-LIKE TYPE 2 RECEPTOR"/>
    <property type="match status" value="1"/>
</dbReference>
<dbReference type="AlphaFoldDB" id="A0A423X5Z6"/>
<evidence type="ECO:0000256" key="6">
    <source>
        <dbReference type="SAM" id="Phobius"/>
    </source>
</evidence>
<keyword evidence="9" id="KW-1185">Reference proteome</keyword>
<feature type="transmembrane region" description="Helical" evidence="6">
    <location>
        <begin position="267"/>
        <end position="291"/>
    </location>
</feature>
<evidence type="ECO:0000313" key="9">
    <source>
        <dbReference type="Proteomes" id="UP000283895"/>
    </source>
</evidence>
<dbReference type="PANTHER" id="PTHR15549:SF26">
    <property type="entry name" value="AXIAL BUDDING PATTERN PROTEIN 2-RELATED"/>
    <property type="match status" value="1"/>
</dbReference>
<evidence type="ECO:0000256" key="7">
    <source>
        <dbReference type="SAM" id="SignalP"/>
    </source>
</evidence>
<evidence type="ECO:0000256" key="4">
    <source>
        <dbReference type="ARBA" id="ARBA00023136"/>
    </source>
</evidence>
<keyword evidence="4 6" id="KW-0472">Membrane</keyword>
<evidence type="ECO:0008006" key="10">
    <source>
        <dbReference type="Google" id="ProtNLM"/>
    </source>
</evidence>
<keyword evidence="7" id="KW-0732">Signal</keyword>
<dbReference type="EMBL" id="LKEA01000002">
    <property type="protein sequence ID" value="ROW11394.1"/>
    <property type="molecule type" value="Genomic_DNA"/>
</dbReference>
<gene>
    <name evidence="8" type="ORF">VMCG_01579</name>
</gene>
<feature type="signal peptide" evidence="7">
    <location>
        <begin position="1"/>
        <end position="21"/>
    </location>
</feature>
<dbReference type="STRING" id="356882.A0A423X5Z6"/>
<dbReference type="GO" id="GO:0016020">
    <property type="term" value="C:membrane"/>
    <property type="evidence" value="ECO:0007669"/>
    <property type="project" value="UniProtKB-SubCell"/>
</dbReference>
<evidence type="ECO:0000313" key="8">
    <source>
        <dbReference type="EMBL" id="ROW11394.1"/>
    </source>
</evidence>
<evidence type="ECO:0000256" key="3">
    <source>
        <dbReference type="ARBA" id="ARBA00022989"/>
    </source>
</evidence>
<keyword evidence="2 6" id="KW-0812">Transmembrane</keyword>
<sequence length="617" mass="64633">MRIYSPTIGLLSASLASTAVGSGVTFDTKGFEGAILPYNGGTTQSTCLNQTQIDNGNDTPGQWMIKWSPSKSSNGPTINSIVLAAKEDPDTSIAYGTDSSQSTTSRARSLLIERDPIQRDDNSQDPQFFLADFTGGSLSLAKEFVDSTLTSHQNKPLFFQVGWTDDSTGLTGYSYSLLWALASDAVEAASLLSQYPSLVTSASPAYTQATSAIVTTGAMPTTTGATSSSDASSSSSSSTSSAATASGSVASSGSKAKAKSGGLSTGAIVGIAVGVVAALMIISVIAGCFCFRRRRRMNNQGAIGGQDGGSRDTQAMQDMMLAEKEARVGIMEGDQPDTPYSERAPPNPLGRGGLAMNESGVDMGVGQAVSGDNDDGIAPCDRDQYYNNNNNNNSNTAGSDRHSGVYISPVMGPASSSNNSSPTHSHPSSSSIYEPPSVPCPSTQQDHDYTYDVGPAPGTTVGGLPPCKQALLRQQQQHDYSHHVAPPCPSTQQDHTYTHDVGPAPGTTVGGLPPCRQAQLRQQQQQQQQYDYSQHHHHVVADGGGGGRGCPDENQPISPDSARGSRGAGFGSRSATPSGISGRYAHLIEEGMTEDEIRRMEEEERALDEAIERHGRG</sequence>
<name>A0A423X5Z6_9PEZI</name>
<feature type="region of interest" description="Disordered" evidence="5">
    <location>
        <begin position="221"/>
        <end position="261"/>
    </location>
</feature>